<dbReference type="Proteomes" id="UP000198302">
    <property type="component" value="Unassembled WGS sequence"/>
</dbReference>
<organism evidence="2 4">
    <name type="scientific">Flavobacterium hibernum</name>
    <dbReference type="NCBI Taxonomy" id="37752"/>
    <lineage>
        <taxon>Bacteria</taxon>
        <taxon>Pseudomonadati</taxon>
        <taxon>Bacteroidota</taxon>
        <taxon>Flavobacteriia</taxon>
        <taxon>Flavobacteriales</taxon>
        <taxon>Flavobacteriaceae</taxon>
        <taxon>Flavobacterium</taxon>
    </lineage>
</organism>
<evidence type="ECO:0000313" key="4">
    <source>
        <dbReference type="Proteomes" id="UP000032061"/>
    </source>
</evidence>
<evidence type="ECO:0000259" key="1">
    <source>
        <dbReference type="Pfam" id="PF08800"/>
    </source>
</evidence>
<protein>
    <recommendedName>
        <fullName evidence="1">BT4734-like N-terminal domain-containing protein</fullName>
    </recommendedName>
</protein>
<evidence type="ECO:0000313" key="3">
    <source>
        <dbReference type="EMBL" id="OXA85186.1"/>
    </source>
</evidence>
<dbReference type="Pfam" id="PF08800">
    <property type="entry name" value="BT4734-like_N"/>
    <property type="match status" value="1"/>
</dbReference>
<evidence type="ECO:0000313" key="5">
    <source>
        <dbReference type="Proteomes" id="UP000198302"/>
    </source>
</evidence>
<name>A0A0D0EVK5_9FLAO</name>
<dbReference type="RefSeq" id="WP_041520017.1">
    <property type="nucleotide sequence ID" value="NZ_JPRK01000021.1"/>
</dbReference>
<accession>A0A0D0EVK5</accession>
<keyword evidence="5" id="KW-1185">Reference proteome</keyword>
<dbReference type="STRING" id="37752.IW18_20365"/>
<gene>
    <name evidence="3" type="ORF">B0A73_17705</name>
    <name evidence="2" type="ORF">IW18_20365</name>
</gene>
<comment type="caution">
    <text evidence="2">The sequence shown here is derived from an EMBL/GenBank/DDBJ whole genome shotgun (WGS) entry which is preliminary data.</text>
</comment>
<proteinExistence type="predicted"/>
<dbReference type="InterPro" id="IPR014907">
    <property type="entry name" value="BT4734-like_N"/>
</dbReference>
<evidence type="ECO:0000313" key="2">
    <source>
        <dbReference type="EMBL" id="KIO50946.1"/>
    </source>
</evidence>
<dbReference type="Proteomes" id="UP000032061">
    <property type="component" value="Unassembled WGS sequence"/>
</dbReference>
<reference evidence="3 5" key="2">
    <citation type="submission" date="2016-11" db="EMBL/GenBank/DDBJ databases">
        <title>Whole genomes of Flavobacteriaceae.</title>
        <authorList>
            <person name="Stine C."/>
            <person name="Li C."/>
            <person name="Tadesse D."/>
        </authorList>
    </citation>
    <scope>NUCLEOTIDE SEQUENCE [LARGE SCALE GENOMIC DNA]</scope>
    <source>
        <strain evidence="3 5">ATCC 51468</strain>
    </source>
</reference>
<dbReference type="OrthoDB" id="786245at2"/>
<feature type="domain" description="BT4734-like N-terminal" evidence="1">
    <location>
        <begin position="55"/>
        <end position="161"/>
    </location>
</feature>
<dbReference type="AlphaFoldDB" id="A0A0D0EVK5"/>
<dbReference type="EMBL" id="JPRK01000021">
    <property type="protein sequence ID" value="KIO50946.1"/>
    <property type="molecule type" value="Genomic_DNA"/>
</dbReference>
<dbReference type="EMBL" id="MUGX01000026">
    <property type="protein sequence ID" value="OXA85186.1"/>
    <property type="molecule type" value="Genomic_DNA"/>
</dbReference>
<sequence length="491" mass="56360">MLINKFQNGKNSNVISSLPIHDILKTIKEGDSNLQTIHSLRQIGKANNLFDDIKISKLPTYRFNFNFNQKATNNNIKASTGLIYIDVDAQTTITTNEYVMASWKSISETGFGILVKVEGLTLENFSNTYNEVSELLGITTDIGAKKATQQTVLSYDPNLYYNESSLTYQVSKKVSSSSIKEKRERCILLDDTFFNKDTDKLRFNNIDEYFNDDTPYVVFTENKEKICSPFIPRSIEEGNRNSTMFFILSQYALLNESKGEPFLRACANVINKNIHPPLNEGELKGIIGSVIKKREEQTLQPYLNKERRLLFNPNIKMDKKEKQKISGQEMGKIKRGQTEKEIYEVIENWDFETDGKITQKKVATKSGKSIVTIKRYWNNFKDYTVDLNNGNKQNNNSIVELNSEPKIDVIELSEDDLFLAMMKESAAVYADELIEKINQKDEVELDSIDSDYLSEILNHANIKYIQRALIQDEIDNGQISTLQELEERMAY</sequence>
<reference evidence="2 4" key="1">
    <citation type="submission" date="2015-01" db="EMBL/GenBank/DDBJ databases">
        <title>Genome of Flavobacterium hibernum DSM 12611.</title>
        <authorList>
            <person name="Stropko S.J."/>
            <person name="Pipes S.E."/>
            <person name="Newman J.D."/>
        </authorList>
    </citation>
    <scope>NUCLEOTIDE SEQUENCE [LARGE SCALE GENOMIC DNA]</scope>
    <source>
        <strain evidence="2 4">DSM 12611</strain>
    </source>
</reference>